<feature type="domain" description="RING-type" evidence="6">
    <location>
        <begin position="390"/>
        <end position="429"/>
    </location>
</feature>
<evidence type="ECO:0000313" key="8">
    <source>
        <dbReference type="EMBL" id="KAJ7198829.1"/>
    </source>
</evidence>
<dbReference type="InterPro" id="IPR001841">
    <property type="entry name" value="Znf_RING"/>
</dbReference>
<evidence type="ECO:0000313" key="9">
    <source>
        <dbReference type="Proteomes" id="UP001219525"/>
    </source>
</evidence>
<dbReference type="InterPro" id="IPR018957">
    <property type="entry name" value="Znf_C3HC4_RING-type"/>
</dbReference>
<evidence type="ECO:0008006" key="10">
    <source>
        <dbReference type="Google" id="ProtNLM"/>
    </source>
</evidence>
<evidence type="ECO:0000256" key="1">
    <source>
        <dbReference type="ARBA" id="ARBA00022723"/>
    </source>
</evidence>
<feature type="compositionally biased region" description="Acidic residues" evidence="5">
    <location>
        <begin position="115"/>
        <end position="128"/>
    </location>
</feature>
<feature type="region of interest" description="Disordered" evidence="5">
    <location>
        <begin position="105"/>
        <end position="131"/>
    </location>
</feature>
<evidence type="ECO:0000259" key="6">
    <source>
        <dbReference type="PROSITE" id="PS50089"/>
    </source>
</evidence>
<keyword evidence="1" id="KW-0479">Metal-binding</keyword>
<feature type="domain" description="SPX" evidence="7">
    <location>
        <begin position="1"/>
        <end position="353"/>
    </location>
</feature>
<dbReference type="Pfam" id="PF00097">
    <property type="entry name" value="zf-C3HC4"/>
    <property type="match status" value="1"/>
</dbReference>
<organism evidence="8 9">
    <name type="scientific">Mycena pura</name>
    <dbReference type="NCBI Taxonomy" id="153505"/>
    <lineage>
        <taxon>Eukaryota</taxon>
        <taxon>Fungi</taxon>
        <taxon>Dikarya</taxon>
        <taxon>Basidiomycota</taxon>
        <taxon>Agaricomycotina</taxon>
        <taxon>Agaricomycetes</taxon>
        <taxon>Agaricomycetidae</taxon>
        <taxon>Agaricales</taxon>
        <taxon>Marasmiineae</taxon>
        <taxon>Mycenaceae</taxon>
        <taxon>Mycena</taxon>
    </lineage>
</organism>
<dbReference type="Proteomes" id="UP001219525">
    <property type="component" value="Unassembled WGS sequence"/>
</dbReference>
<dbReference type="PANTHER" id="PTHR23327">
    <property type="entry name" value="RING FINGER PROTEIN 127"/>
    <property type="match status" value="1"/>
</dbReference>
<dbReference type="EMBL" id="JARJCW010000071">
    <property type="protein sequence ID" value="KAJ7198829.1"/>
    <property type="molecule type" value="Genomic_DNA"/>
</dbReference>
<comment type="caution">
    <text evidence="8">The sequence shown here is derived from an EMBL/GenBank/DDBJ whole genome shotgun (WGS) entry which is preliminary data.</text>
</comment>
<evidence type="ECO:0000256" key="4">
    <source>
        <dbReference type="PROSITE-ProRule" id="PRU00175"/>
    </source>
</evidence>
<dbReference type="PROSITE" id="PS50089">
    <property type="entry name" value="ZF_RING_2"/>
    <property type="match status" value="1"/>
</dbReference>
<dbReference type="PROSITE" id="PS00518">
    <property type="entry name" value="ZF_RING_1"/>
    <property type="match status" value="1"/>
</dbReference>
<keyword evidence="9" id="KW-1185">Reference proteome</keyword>
<dbReference type="InterPro" id="IPR013083">
    <property type="entry name" value="Znf_RING/FYVE/PHD"/>
</dbReference>
<protein>
    <recommendedName>
        <fullName evidence="10">RING-14 protein</fullName>
    </recommendedName>
</protein>
<sequence length="487" mass="53825">MHFSKTYEQLLSDLPPEVNQNAVQYRQLKKLINQVVAELASLGLAPSVLHQLFQAADADTDAASTGKGKGISARVAYELTSHSGLLQPRLHFYVDRVVDGSDSKFADTDGVSADSDSDSADLDSDSADPDSASQVPVLWALQRRAETAASHAYRADPASPVEMVIPLESDSAFFQLLSATLQALSEHLVSIRAQFVLTLAELTRAVSQSARPVSSSSGRGFLVYSPLRSDAGGVRVDAVSRKSDLYAWREIIQLYVQAEVFESVSERNRGERSVDDAEFRLKQFVERVGAHGLGDKRKLKLSQSRQALESFLELNLFILNVKKFEVANAEATRKILKKHTKRTALPATNAQNTHSLARLLPKDMSLPRVLVQELGTTLLPVIPSLEDYSCVICTSIAFKPVRLSCGHLFCVRCLVKLQKRGTTDCPMCRSPCLLLADRSNVDWALLNFMRDWFPKEASVKLKQNEHEAAQEQLKELGIDPDEKCIVM</sequence>
<dbReference type="Gene3D" id="3.30.40.10">
    <property type="entry name" value="Zinc/RING finger domain, C3HC4 (zinc finger)"/>
    <property type="match status" value="1"/>
</dbReference>
<reference evidence="8" key="1">
    <citation type="submission" date="2023-03" db="EMBL/GenBank/DDBJ databases">
        <title>Massive genome expansion in bonnet fungi (Mycena s.s.) driven by repeated elements and novel gene families across ecological guilds.</title>
        <authorList>
            <consortium name="Lawrence Berkeley National Laboratory"/>
            <person name="Harder C.B."/>
            <person name="Miyauchi S."/>
            <person name="Viragh M."/>
            <person name="Kuo A."/>
            <person name="Thoen E."/>
            <person name="Andreopoulos B."/>
            <person name="Lu D."/>
            <person name="Skrede I."/>
            <person name="Drula E."/>
            <person name="Henrissat B."/>
            <person name="Morin E."/>
            <person name="Kohler A."/>
            <person name="Barry K."/>
            <person name="LaButti K."/>
            <person name="Morin E."/>
            <person name="Salamov A."/>
            <person name="Lipzen A."/>
            <person name="Mereny Z."/>
            <person name="Hegedus B."/>
            <person name="Baldrian P."/>
            <person name="Stursova M."/>
            <person name="Weitz H."/>
            <person name="Taylor A."/>
            <person name="Grigoriev I.V."/>
            <person name="Nagy L.G."/>
            <person name="Martin F."/>
            <person name="Kauserud H."/>
        </authorList>
    </citation>
    <scope>NUCLEOTIDE SEQUENCE</scope>
    <source>
        <strain evidence="8">9144</strain>
    </source>
</reference>
<dbReference type="GO" id="GO:0008270">
    <property type="term" value="F:zinc ion binding"/>
    <property type="evidence" value="ECO:0007669"/>
    <property type="project" value="UniProtKB-KW"/>
</dbReference>
<gene>
    <name evidence="8" type="ORF">GGX14DRAFT_665350</name>
</gene>
<keyword evidence="2 4" id="KW-0863">Zinc-finger</keyword>
<dbReference type="InterPro" id="IPR004331">
    <property type="entry name" value="SPX_dom"/>
</dbReference>
<name>A0AAD6V0F8_9AGAR</name>
<proteinExistence type="predicted"/>
<evidence type="ECO:0000259" key="7">
    <source>
        <dbReference type="PROSITE" id="PS51382"/>
    </source>
</evidence>
<dbReference type="PROSITE" id="PS51382">
    <property type="entry name" value="SPX"/>
    <property type="match status" value="1"/>
</dbReference>
<evidence type="ECO:0000256" key="2">
    <source>
        <dbReference type="ARBA" id="ARBA00022771"/>
    </source>
</evidence>
<dbReference type="AlphaFoldDB" id="A0AAD6V0F8"/>
<keyword evidence="3" id="KW-0862">Zinc</keyword>
<dbReference type="SUPFAM" id="SSF57850">
    <property type="entry name" value="RING/U-box"/>
    <property type="match status" value="1"/>
</dbReference>
<evidence type="ECO:0000256" key="5">
    <source>
        <dbReference type="SAM" id="MobiDB-lite"/>
    </source>
</evidence>
<dbReference type="Pfam" id="PF03105">
    <property type="entry name" value="SPX"/>
    <property type="match status" value="1"/>
</dbReference>
<dbReference type="InterPro" id="IPR017907">
    <property type="entry name" value="Znf_RING_CS"/>
</dbReference>
<evidence type="ECO:0000256" key="3">
    <source>
        <dbReference type="ARBA" id="ARBA00022833"/>
    </source>
</evidence>
<dbReference type="PANTHER" id="PTHR23327:SF51">
    <property type="entry name" value="TRANSCRIPTIONAL REGULATOR OF YEAST FORM ADHERENCE 3"/>
    <property type="match status" value="1"/>
</dbReference>
<dbReference type="SMART" id="SM00184">
    <property type="entry name" value="RING"/>
    <property type="match status" value="1"/>
</dbReference>
<accession>A0AAD6V0F8</accession>